<dbReference type="EMBL" id="CM029041">
    <property type="protein sequence ID" value="KAG2626372.1"/>
    <property type="molecule type" value="Genomic_DNA"/>
</dbReference>
<sequence length="175" mass="18758">MHGHPYSQPRGSINSDHEPPRHLSLSLTRTHALPPSALSPLCPSPAMDMDSEPSTPTQSSYFSGCMASPAWLPPGVRRSPARFQLLARGGDDAGRGGHRAWRGLLRRLVRESKSICSNACRAPAAAATFKYDADSYAKNFDSGRWHPCAANAAVGHHALSPLPSGLPVDQPRSES</sequence>
<proteinExistence type="predicted"/>
<organism evidence="2 3">
    <name type="scientific">Panicum virgatum</name>
    <name type="common">Blackwell switchgrass</name>
    <dbReference type="NCBI Taxonomy" id="38727"/>
    <lineage>
        <taxon>Eukaryota</taxon>
        <taxon>Viridiplantae</taxon>
        <taxon>Streptophyta</taxon>
        <taxon>Embryophyta</taxon>
        <taxon>Tracheophyta</taxon>
        <taxon>Spermatophyta</taxon>
        <taxon>Magnoliopsida</taxon>
        <taxon>Liliopsida</taxon>
        <taxon>Poales</taxon>
        <taxon>Poaceae</taxon>
        <taxon>PACMAD clade</taxon>
        <taxon>Panicoideae</taxon>
        <taxon>Panicodae</taxon>
        <taxon>Paniceae</taxon>
        <taxon>Panicinae</taxon>
        <taxon>Panicum</taxon>
        <taxon>Panicum sect. Hiantes</taxon>
    </lineage>
</organism>
<evidence type="ECO:0000313" key="2">
    <source>
        <dbReference type="EMBL" id="KAG2626372.1"/>
    </source>
</evidence>
<protein>
    <submittedName>
        <fullName evidence="2">Uncharacterized protein</fullName>
    </submittedName>
</protein>
<evidence type="ECO:0000313" key="3">
    <source>
        <dbReference type="Proteomes" id="UP000823388"/>
    </source>
</evidence>
<dbReference type="AlphaFoldDB" id="A0A8T0UPK6"/>
<feature type="compositionally biased region" description="Low complexity" evidence="1">
    <location>
        <begin position="32"/>
        <end position="46"/>
    </location>
</feature>
<feature type="region of interest" description="Disordered" evidence="1">
    <location>
        <begin position="1"/>
        <end position="59"/>
    </location>
</feature>
<name>A0A8T0UPK6_PANVG</name>
<gene>
    <name evidence="2" type="ORF">PVAP13_3KG350800</name>
</gene>
<reference evidence="2" key="1">
    <citation type="submission" date="2020-05" db="EMBL/GenBank/DDBJ databases">
        <title>WGS assembly of Panicum virgatum.</title>
        <authorList>
            <person name="Lovell J.T."/>
            <person name="Jenkins J."/>
            <person name="Shu S."/>
            <person name="Juenger T.E."/>
            <person name="Schmutz J."/>
        </authorList>
    </citation>
    <scope>NUCLEOTIDE SEQUENCE</scope>
    <source>
        <strain evidence="2">AP13</strain>
    </source>
</reference>
<accession>A0A8T0UPK6</accession>
<comment type="caution">
    <text evidence="2">The sequence shown here is derived from an EMBL/GenBank/DDBJ whole genome shotgun (WGS) entry which is preliminary data.</text>
</comment>
<dbReference type="Proteomes" id="UP000823388">
    <property type="component" value="Chromosome 3K"/>
</dbReference>
<evidence type="ECO:0000256" key="1">
    <source>
        <dbReference type="SAM" id="MobiDB-lite"/>
    </source>
</evidence>
<keyword evidence="3" id="KW-1185">Reference proteome</keyword>